<name>A0A0R1S903_9LACO</name>
<protein>
    <submittedName>
        <fullName evidence="1">Uncharacterized protein</fullName>
    </submittedName>
</protein>
<evidence type="ECO:0000313" key="1">
    <source>
        <dbReference type="EMBL" id="KRL65463.1"/>
    </source>
</evidence>
<dbReference type="PATRIC" id="fig|1423739.3.peg.304"/>
<dbReference type="EMBL" id="AZEY01000068">
    <property type="protein sequence ID" value="KRL65463.1"/>
    <property type="molecule type" value="Genomic_DNA"/>
</dbReference>
<dbReference type="RefSeq" id="WP_057864873.1">
    <property type="nucleotide sequence ID" value="NZ_AZEY01000068.1"/>
</dbReference>
<dbReference type="AlphaFoldDB" id="A0A0R1S903"/>
<accession>A0A0R1S903</accession>
<sequence>MDNSELMLFLELAFINYNEFAIKHCKLSFFTQTVNSEIVIYSVPESKTFHIPSDLPKILRYVTRHEDDNIFTMDVIDDLWVLVRKIRKLGLADYPQKAVNSINISIGSILCSDNMASDSTKYYRVIGTSNATVELIEIKNRKGRPVISMPIGQSFQVKVAHNAIILDGRLLVKYVHQR</sequence>
<proteinExistence type="predicted"/>
<organism evidence="1 2">
    <name type="scientific">Lentilactobacillus diolivorans DSM 14421</name>
    <dbReference type="NCBI Taxonomy" id="1423739"/>
    <lineage>
        <taxon>Bacteria</taxon>
        <taxon>Bacillati</taxon>
        <taxon>Bacillota</taxon>
        <taxon>Bacilli</taxon>
        <taxon>Lactobacillales</taxon>
        <taxon>Lactobacillaceae</taxon>
        <taxon>Lentilactobacillus</taxon>
    </lineage>
</organism>
<evidence type="ECO:0000313" key="2">
    <source>
        <dbReference type="Proteomes" id="UP000052013"/>
    </source>
</evidence>
<reference evidence="1 2" key="1">
    <citation type="journal article" date="2015" name="Genome Announc.">
        <title>Expanding the biotechnology potential of lactobacilli through comparative genomics of 213 strains and associated genera.</title>
        <authorList>
            <person name="Sun Z."/>
            <person name="Harris H.M."/>
            <person name="McCann A."/>
            <person name="Guo C."/>
            <person name="Argimon S."/>
            <person name="Zhang W."/>
            <person name="Yang X."/>
            <person name="Jeffery I.B."/>
            <person name="Cooney J.C."/>
            <person name="Kagawa T.F."/>
            <person name="Liu W."/>
            <person name="Song Y."/>
            <person name="Salvetti E."/>
            <person name="Wrobel A."/>
            <person name="Rasinkangas P."/>
            <person name="Parkhill J."/>
            <person name="Rea M.C."/>
            <person name="O'Sullivan O."/>
            <person name="Ritari J."/>
            <person name="Douillard F.P."/>
            <person name="Paul Ross R."/>
            <person name="Yang R."/>
            <person name="Briner A.E."/>
            <person name="Felis G.E."/>
            <person name="de Vos W.M."/>
            <person name="Barrangou R."/>
            <person name="Klaenhammer T.R."/>
            <person name="Caufield P.W."/>
            <person name="Cui Y."/>
            <person name="Zhang H."/>
            <person name="O'Toole P.W."/>
        </authorList>
    </citation>
    <scope>NUCLEOTIDE SEQUENCE [LARGE SCALE GENOMIC DNA]</scope>
    <source>
        <strain evidence="1 2">DSM 14421</strain>
    </source>
</reference>
<comment type="caution">
    <text evidence="1">The sequence shown here is derived from an EMBL/GenBank/DDBJ whole genome shotgun (WGS) entry which is preliminary data.</text>
</comment>
<dbReference type="Proteomes" id="UP000052013">
    <property type="component" value="Unassembled WGS sequence"/>
</dbReference>
<gene>
    <name evidence="1" type="ORF">FC85_GL000292</name>
</gene>